<gene>
    <name evidence="4" type="ORF">C7460_103297</name>
</gene>
<dbReference type="InterPro" id="IPR022998">
    <property type="entry name" value="ThiamineP_synth_TenI"/>
</dbReference>
<dbReference type="Proteomes" id="UP000256779">
    <property type="component" value="Unassembled WGS sequence"/>
</dbReference>
<keyword evidence="2" id="KW-0784">Thiamine biosynthesis</keyword>
<dbReference type="GO" id="GO:0004789">
    <property type="term" value="F:thiamine-phosphate diphosphorylase activity"/>
    <property type="evidence" value="ECO:0007669"/>
    <property type="project" value="TreeGrafter"/>
</dbReference>
<evidence type="ECO:0000256" key="1">
    <source>
        <dbReference type="ARBA" id="ARBA00004948"/>
    </source>
</evidence>
<keyword evidence="5" id="KW-1185">Reference proteome</keyword>
<dbReference type="InterPro" id="IPR036206">
    <property type="entry name" value="ThiamineP_synth_sf"/>
</dbReference>
<proteinExistence type="predicted"/>
<dbReference type="GO" id="GO:0009228">
    <property type="term" value="P:thiamine biosynthetic process"/>
    <property type="evidence" value="ECO:0007669"/>
    <property type="project" value="UniProtKB-KW"/>
</dbReference>
<dbReference type="RefSeq" id="WP_115867053.1">
    <property type="nucleotide sequence ID" value="NZ_QREG01000003.1"/>
</dbReference>
<evidence type="ECO:0000313" key="5">
    <source>
        <dbReference type="Proteomes" id="UP000256779"/>
    </source>
</evidence>
<feature type="domain" description="Thiamine phosphate synthase/TenI" evidence="3">
    <location>
        <begin position="4"/>
        <end position="174"/>
    </location>
</feature>
<evidence type="ECO:0000259" key="3">
    <source>
        <dbReference type="Pfam" id="PF02581"/>
    </source>
</evidence>
<dbReference type="CDD" id="cd00564">
    <property type="entry name" value="TMP_TenI"/>
    <property type="match status" value="1"/>
</dbReference>
<evidence type="ECO:0000313" key="4">
    <source>
        <dbReference type="EMBL" id="REE01779.1"/>
    </source>
</evidence>
<dbReference type="PANTHER" id="PTHR20857">
    <property type="entry name" value="THIAMINE-PHOSPHATE PYROPHOSPHORYLASE"/>
    <property type="match status" value="1"/>
</dbReference>
<dbReference type="PANTHER" id="PTHR20857:SF15">
    <property type="entry name" value="THIAMINE-PHOSPHATE SYNTHASE"/>
    <property type="match status" value="1"/>
</dbReference>
<accession>A0A3D9L802</accession>
<organism evidence="4 5">
    <name type="scientific">Marinoscillum furvescens DSM 4134</name>
    <dbReference type="NCBI Taxonomy" id="1122208"/>
    <lineage>
        <taxon>Bacteria</taxon>
        <taxon>Pseudomonadati</taxon>
        <taxon>Bacteroidota</taxon>
        <taxon>Cytophagia</taxon>
        <taxon>Cytophagales</taxon>
        <taxon>Reichenbachiellaceae</taxon>
        <taxon>Marinoscillum</taxon>
    </lineage>
</organism>
<sequence>MKVIVITDERPVADELDTVLALLGQGAYLHVRKPGWSEGELSQYLEIIPKATRKRISIHGCGYLAETYGLGGIHLQSQQPLNGFGQWEGRLSKSFHTLEDIRSCQLKLDYALLSPIFDSLSKPGYASAFDKAALKAQLPDLRQKMPVYALGGVTPEHMAEVCELGFDGVAVLGALWQQPTTARRLAIYEELMAYV</sequence>
<dbReference type="InterPro" id="IPR013785">
    <property type="entry name" value="Aldolase_TIM"/>
</dbReference>
<dbReference type="GO" id="GO:0005737">
    <property type="term" value="C:cytoplasm"/>
    <property type="evidence" value="ECO:0007669"/>
    <property type="project" value="TreeGrafter"/>
</dbReference>
<dbReference type="OrthoDB" id="194683at2"/>
<protein>
    <submittedName>
        <fullName evidence="4">Thiamine-phosphate pyrophosphorylase</fullName>
    </submittedName>
</protein>
<dbReference type="Gene3D" id="3.20.20.70">
    <property type="entry name" value="Aldolase class I"/>
    <property type="match status" value="1"/>
</dbReference>
<comment type="pathway">
    <text evidence="1">Cofactor biosynthesis; thiamine diphosphate biosynthesis.</text>
</comment>
<dbReference type="Pfam" id="PF02581">
    <property type="entry name" value="TMP-TENI"/>
    <property type="match status" value="1"/>
</dbReference>
<dbReference type="AlphaFoldDB" id="A0A3D9L802"/>
<name>A0A3D9L802_MARFU</name>
<comment type="caution">
    <text evidence="4">The sequence shown here is derived from an EMBL/GenBank/DDBJ whole genome shotgun (WGS) entry which is preliminary data.</text>
</comment>
<reference evidence="4 5" key="1">
    <citation type="submission" date="2018-07" db="EMBL/GenBank/DDBJ databases">
        <title>Genomic Encyclopedia of Type Strains, Phase IV (KMG-IV): sequencing the most valuable type-strain genomes for metagenomic binning, comparative biology and taxonomic classification.</title>
        <authorList>
            <person name="Goeker M."/>
        </authorList>
    </citation>
    <scope>NUCLEOTIDE SEQUENCE [LARGE SCALE GENOMIC DNA]</scope>
    <source>
        <strain evidence="4 5">DSM 4134</strain>
    </source>
</reference>
<dbReference type="EMBL" id="QREG01000003">
    <property type="protein sequence ID" value="REE01779.1"/>
    <property type="molecule type" value="Genomic_DNA"/>
</dbReference>
<dbReference type="SUPFAM" id="SSF51391">
    <property type="entry name" value="Thiamin phosphate synthase"/>
    <property type="match status" value="1"/>
</dbReference>
<evidence type="ECO:0000256" key="2">
    <source>
        <dbReference type="ARBA" id="ARBA00022977"/>
    </source>
</evidence>